<keyword evidence="1" id="KW-0472">Membrane</keyword>
<evidence type="ECO:0000313" key="3">
    <source>
        <dbReference type="Proteomes" id="UP000683575"/>
    </source>
</evidence>
<dbReference type="Proteomes" id="UP000683575">
    <property type="component" value="Chromosome"/>
</dbReference>
<dbReference type="InterPro" id="IPR016566">
    <property type="entry name" value="UCP010219"/>
</dbReference>
<evidence type="ECO:0000313" key="2">
    <source>
        <dbReference type="EMBL" id="QWZ10473.1"/>
    </source>
</evidence>
<name>A0A975T420_9ACTN</name>
<dbReference type="EMBL" id="CP077062">
    <property type="protein sequence ID" value="QWZ10473.1"/>
    <property type="molecule type" value="Genomic_DNA"/>
</dbReference>
<keyword evidence="1" id="KW-1133">Transmembrane helix</keyword>
<keyword evidence="3" id="KW-1185">Reference proteome</keyword>
<dbReference type="AlphaFoldDB" id="A0A975T420"/>
<sequence>MLEAAVPTLAFTVLFVSTKDLRLAVAVSVAVAVALLVVRLLHRSTVQFVLNSLVGIGIGALFAWRAAKGGGDANDQALAYFLPGMIYNAGYAVLMVTSTLVRWPLVGFMVGSVAGDPTEWHRDSQVVRLCRNLTLMLALPCVVRVLVQLPLYLAGKAAEDAGPMVAALGVSKIAMGWPLQIAALAGMAWLLARNATPVEPEPETA</sequence>
<protein>
    <submittedName>
        <fullName evidence="2">DUF3159 domain-containing protein</fullName>
    </submittedName>
</protein>
<organism evidence="2 3">
    <name type="scientific">Nocardioides panacis</name>
    <dbReference type="NCBI Taxonomy" id="2849501"/>
    <lineage>
        <taxon>Bacteria</taxon>
        <taxon>Bacillati</taxon>
        <taxon>Actinomycetota</taxon>
        <taxon>Actinomycetes</taxon>
        <taxon>Propionibacteriales</taxon>
        <taxon>Nocardioidaceae</taxon>
        <taxon>Nocardioides</taxon>
    </lineage>
</organism>
<feature type="transmembrane region" description="Helical" evidence="1">
    <location>
        <begin position="21"/>
        <end position="41"/>
    </location>
</feature>
<dbReference type="KEGG" id="nps:KRR39_06910"/>
<feature type="transmembrane region" description="Helical" evidence="1">
    <location>
        <begin position="173"/>
        <end position="192"/>
    </location>
</feature>
<dbReference type="Pfam" id="PF11361">
    <property type="entry name" value="DUF3159"/>
    <property type="match status" value="1"/>
</dbReference>
<feature type="transmembrane region" description="Helical" evidence="1">
    <location>
        <begin position="133"/>
        <end position="153"/>
    </location>
</feature>
<keyword evidence="1" id="KW-0812">Transmembrane</keyword>
<accession>A0A975T420</accession>
<evidence type="ECO:0000256" key="1">
    <source>
        <dbReference type="SAM" id="Phobius"/>
    </source>
</evidence>
<gene>
    <name evidence="2" type="ORF">KRR39_06910</name>
</gene>
<feature type="transmembrane region" description="Helical" evidence="1">
    <location>
        <begin position="48"/>
        <end position="67"/>
    </location>
</feature>
<feature type="transmembrane region" description="Helical" evidence="1">
    <location>
        <begin position="79"/>
        <end position="101"/>
    </location>
</feature>
<reference evidence="2" key="1">
    <citation type="submission" date="2021-06" db="EMBL/GenBank/DDBJ databases">
        <title>Complete genome sequence of Nocardioides sp. G188.</title>
        <authorList>
            <person name="Im W.-T."/>
        </authorList>
    </citation>
    <scope>NUCLEOTIDE SEQUENCE</scope>
    <source>
        <strain evidence="2">G188</strain>
    </source>
</reference>
<proteinExistence type="predicted"/>